<dbReference type="InterPro" id="IPR027417">
    <property type="entry name" value="P-loop_NTPase"/>
</dbReference>
<evidence type="ECO:0000313" key="14">
    <source>
        <dbReference type="Proteomes" id="UP001652640"/>
    </source>
</evidence>
<evidence type="ECO:0000259" key="13">
    <source>
        <dbReference type="PROSITE" id="PS50067"/>
    </source>
</evidence>
<comment type="similarity">
    <text evidence="9">Belongs to the TRAFAC class myosin-kinesin ATPase superfamily. Kinesin family.</text>
</comment>
<dbReference type="GO" id="GO:0043066">
    <property type="term" value="P:negative regulation of apoptotic process"/>
    <property type="evidence" value="ECO:0007669"/>
    <property type="project" value="UniProtKB-ARBA"/>
</dbReference>
<dbReference type="SUPFAM" id="SSF49879">
    <property type="entry name" value="SMAD/FHA domain"/>
    <property type="match status" value="1"/>
</dbReference>
<dbReference type="PRINTS" id="PR00380">
    <property type="entry name" value="KINESINHEAVY"/>
</dbReference>
<dbReference type="GO" id="GO:0005819">
    <property type="term" value="C:spindle"/>
    <property type="evidence" value="ECO:0007669"/>
    <property type="project" value="UniProtKB-SubCell"/>
</dbReference>
<evidence type="ECO:0000313" key="15">
    <source>
        <dbReference type="RefSeq" id="XP_020762672.2"/>
    </source>
</evidence>
<dbReference type="SMART" id="SM00129">
    <property type="entry name" value="KISc"/>
    <property type="match status" value="1"/>
</dbReference>
<dbReference type="InterPro" id="IPR019821">
    <property type="entry name" value="Kinesin_motor_CS"/>
</dbReference>
<dbReference type="PROSITE" id="PS50006">
    <property type="entry name" value="FHA_DOMAIN"/>
    <property type="match status" value="1"/>
</dbReference>
<sequence>MSAPTARSGNDSDLLGISSSTKTSSLSVLPQGSKLKLHSKSDLSVCANDDPLLRSASKTRDINSTYVISASKKTEDTPLSPNPVGRLTLQRRATRSKEASLLGRESGDAGARTAEARLALQRRAKTEGVEKWKGTQNVGSRTENSRPSPETGINVKTVNGDKNLPVAPSVPLTPDPKDLEMKADGKCAATRSALRGAGENVALKSLRERAPTGSQGQTEAVRAASLVIRPTESRLEIKVSGAGTSHHRGAEKEASKLPRRFESLEKRTPSKCISEPRSTPRRGVLQPRGPAALVLRNRRPTLQVKQTPQSSLLASQKERERENTFLLREETALQKTSAETYPLKVETTQVTVAVRVRPFSNREKREGAPQAVLLDGEEIAVEHPGTRQVYSFAYDLSFWSVDARHPRFASQAAVYQALAAPLLGQAFQGFNTCLFAYGQTGSGKSYTMMGFNEEPGIIPRFCEDLFAEIAKKQTQEVSYHLEMSFFEVYNERIHDLLVCNRENGQRKQTLRVREHPASGPYVEGLSTNVVSSYSDIQAWLQLGSKQKATAATGMNDKSSRSHSVVTLVMTQAKTEFVEGEELDHRIRSRINLVDLAGSERCSAAGTVGERLKEGVSINKSLLTLGKVISALSEQAGGRSVFIPYRESVLTWLLKESLSGNSKTAMIATVSPAGSSVEETLSTLRYAAQARSIVTAARVNEDLSARLIRELKAEIEKLKAAQRSSQNIDPERYRLCRQEIVSLRMKLHQQEREMADMQRMWKEKLEQAEKRKLQVTKELQKAGITFQMDNHLPNLVNLNEDPQLSEILLYMIKEGTTTVGKNRPSSSHDIQLSGVLIADDHCTITNSAGTVSIVPAGEAKSYVNGKLISEPTVLHHGDRVILGGDHYFRFNHPMEVQKGERPPSRESPVSKGPEDFESAKNDLLMAQRLQLEAEIQEAQVRAKEEMMQGIQIVREMAQQELSSQKAAYEGKIRVLEAELKEESQRKKIQEINNQKANHKIEELEKVKQRFEQEIHVNRKRLEMEALATKQALEDHRIRHAKILEALETEKQRIAKEVQILQQNQSHRDKAFTAQPSWSSMKLSVMIQEANAISSRLNKNYVFGRYMVSDKGSSSDTWIRVRNLQLRVSTVWSLEKFESKLAAMKELYESHGSNQGEDVFCDAEDEWEPDITDVPVSSFSRRRSRSLMNNRRVSGCLHDIEAHMGQDLHSSRSAGLVGKSSPVYPDSAEPFLPGICKELIGSSLELLGQSDDEEGTVADSLMSNFLRIHDGVLAMSRAHEEQDEDSQCNLFADRANQSLAVQVTSAFEQVAVLTGPWLSGVLPEAGREALPAELRREVRTLGGRLQLFLQGCSSDISPMVKEAQKQVIQTIHRAVACVGWSAALTGDRLHFLESGAHGAAGLQDDFVGAVCDGVDLGIKSLLDSGLEKAEELEHELLRQSPQDEVTKQMKANALGLIESLGNLFAEWKTKSFRTQVQEENSECEDLKKMINLAQEFLKLKCGLEQTIQIIISALRGHRGDLALLQDCVQRLCSSARGLHGNQSGCPEDSRARAGHRELESCATSLLLGFEFEEGPGLWGPWEACNQGPRAAGREQPGSDRPGPQRTRGVPKRVYELPGPAPGGSEQGVLPTREGAREGSPPAREQ</sequence>
<dbReference type="InParanoid" id="A0A6J0YNA3"/>
<keyword evidence="8" id="KW-0206">Cytoskeleton</keyword>
<protein>
    <submittedName>
        <fullName evidence="15 16">Kinesin-like protein KIF14</fullName>
    </submittedName>
</protein>
<keyword evidence="7 9" id="KW-0505">Motor protein</keyword>
<dbReference type="InterPro" id="IPR008984">
    <property type="entry name" value="SMAD_FHA_dom_sf"/>
</dbReference>
<evidence type="ECO:0000256" key="4">
    <source>
        <dbReference type="ARBA" id="ARBA00022741"/>
    </source>
</evidence>
<feature type="region of interest" description="Disordered" evidence="11">
    <location>
        <begin position="1578"/>
        <end position="1643"/>
    </location>
</feature>
<dbReference type="GO" id="GO:0003777">
    <property type="term" value="F:microtubule motor activity"/>
    <property type="evidence" value="ECO:0007669"/>
    <property type="project" value="InterPro"/>
</dbReference>
<evidence type="ECO:0000256" key="10">
    <source>
        <dbReference type="SAM" id="Coils"/>
    </source>
</evidence>
<keyword evidence="3" id="KW-0493">Microtubule</keyword>
<evidence type="ECO:0000256" key="6">
    <source>
        <dbReference type="ARBA" id="ARBA00023054"/>
    </source>
</evidence>
<name>A0A6J0YNA3_ODOVR</name>
<dbReference type="FunCoup" id="A0A6J0YNA3">
    <property type="interactions" value="516"/>
</dbReference>
<feature type="compositionally biased region" description="Basic and acidic residues" evidence="11">
    <location>
        <begin position="248"/>
        <end position="268"/>
    </location>
</feature>
<dbReference type="Gene3D" id="2.60.200.20">
    <property type="match status" value="1"/>
</dbReference>
<evidence type="ECO:0000256" key="9">
    <source>
        <dbReference type="PROSITE-ProRule" id="PRU00283"/>
    </source>
</evidence>
<evidence type="ECO:0000256" key="5">
    <source>
        <dbReference type="ARBA" id="ARBA00022840"/>
    </source>
</evidence>
<feature type="compositionally biased region" description="Basic and acidic residues" evidence="11">
    <location>
        <begin position="894"/>
        <end position="903"/>
    </location>
</feature>
<feature type="region of interest" description="Disordered" evidence="11">
    <location>
        <begin position="240"/>
        <end position="285"/>
    </location>
</feature>
<dbReference type="GO" id="GO:0007018">
    <property type="term" value="P:microtubule-based movement"/>
    <property type="evidence" value="ECO:0007669"/>
    <property type="project" value="InterPro"/>
</dbReference>
<dbReference type="InterPro" id="IPR056523">
    <property type="entry name" value="4HB_KIF14"/>
</dbReference>
<reference evidence="15 16" key="2">
    <citation type="submission" date="2025-05" db="UniProtKB">
        <authorList>
            <consortium name="RefSeq"/>
        </authorList>
    </citation>
    <scope>IDENTIFICATION</scope>
    <source>
        <tissue evidence="15 16">Tongue muscle</tissue>
    </source>
</reference>
<dbReference type="InterPro" id="IPR001752">
    <property type="entry name" value="Kinesin_motor_dom"/>
</dbReference>
<evidence type="ECO:0000256" key="11">
    <source>
        <dbReference type="SAM" id="MobiDB-lite"/>
    </source>
</evidence>
<dbReference type="PANTHER" id="PTHR47117">
    <property type="entry name" value="STAR-RELATED LIPID TRANSFER PROTEIN 9"/>
    <property type="match status" value="1"/>
</dbReference>
<proteinExistence type="inferred from homology"/>
<dbReference type="SMART" id="SM00240">
    <property type="entry name" value="FHA"/>
    <property type="match status" value="1"/>
</dbReference>
<accession>A0A6J0YNA3</accession>
<feature type="coiled-coil region" evidence="10">
    <location>
        <begin position="700"/>
        <end position="784"/>
    </location>
</feature>
<dbReference type="PROSITE" id="PS00411">
    <property type="entry name" value="KINESIN_MOTOR_1"/>
    <property type="match status" value="1"/>
</dbReference>
<dbReference type="PROSITE" id="PS50067">
    <property type="entry name" value="KINESIN_MOTOR_2"/>
    <property type="match status" value="1"/>
</dbReference>
<evidence type="ECO:0000256" key="2">
    <source>
        <dbReference type="ARBA" id="ARBA00022490"/>
    </source>
</evidence>
<keyword evidence="14" id="KW-1185">Reference proteome</keyword>
<dbReference type="OrthoDB" id="3176171at2759"/>
<evidence type="ECO:0000256" key="3">
    <source>
        <dbReference type="ARBA" id="ARBA00022701"/>
    </source>
</evidence>
<dbReference type="Proteomes" id="UP001652640">
    <property type="component" value="Chromosome 11"/>
</dbReference>
<dbReference type="GO" id="GO:0005524">
    <property type="term" value="F:ATP binding"/>
    <property type="evidence" value="ECO:0007669"/>
    <property type="project" value="UniProtKB-UniRule"/>
</dbReference>
<feature type="coiled-coil region" evidence="10">
    <location>
        <begin position="920"/>
        <end position="1062"/>
    </location>
</feature>
<dbReference type="PANTHER" id="PTHR47117:SF7">
    <property type="entry name" value="KINESIN-LIKE PROTEIN KIF14"/>
    <property type="match status" value="1"/>
</dbReference>
<feature type="region of interest" description="Disordered" evidence="11">
    <location>
        <begin position="131"/>
        <end position="178"/>
    </location>
</feature>
<keyword evidence="4 9" id="KW-0547">Nucleotide-binding</keyword>
<dbReference type="CDD" id="cd22707">
    <property type="entry name" value="FHA_KIF14"/>
    <property type="match status" value="1"/>
</dbReference>
<dbReference type="CDD" id="cd01365">
    <property type="entry name" value="KISc_KIF1A_KIF1B"/>
    <property type="match status" value="1"/>
</dbReference>
<feature type="region of interest" description="Disordered" evidence="11">
    <location>
        <begin position="893"/>
        <end position="915"/>
    </location>
</feature>
<dbReference type="GO" id="GO:0008017">
    <property type="term" value="F:microtubule binding"/>
    <property type="evidence" value="ECO:0007669"/>
    <property type="project" value="InterPro"/>
</dbReference>
<dbReference type="GO" id="GO:0030496">
    <property type="term" value="C:midbody"/>
    <property type="evidence" value="ECO:0007669"/>
    <property type="project" value="UniProtKB-SubCell"/>
</dbReference>
<evidence type="ECO:0000259" key="12">
    <source>
        <dbReference type="PROSITE" id="PS50006"/>
    </source>
</evidence>
<dbReference type="InterPro" id="IPR036961">
    <property type="entry name" value="Kinesin_motor_dom_sf"/>
</dbReference>
<dbReference type="Pfam" id="PF23313">
    <property type="entry name" value="4HB_KIF14"/>
    <property type="match status" value="1"/>
</dbReference>
<evidence type="ECO:0000313" key="16">
    <source>
        <dbReference type="RefSeq" id="XP_070329918.1"/>
    </source>
</evidence>
<organism evidence="14 15">
    <name type="scientific">Odocoileus virginianus</name>
    <name type="common">White-tailed deer</name>
    <dbReference type="NCBI Taxonomy" id="9874"/>
    <lineage>
        <taxon>Eukaryota</taxon>
        <taxon>Metazoa</taxon>
        <taxon>Chordata</taxon>
        <taxon>Craniata</taxon>
        <taxon>Vertebrata</taxon>
        <taxon>Euteleostomi</taxon>
        <taxon>Mammalia</taxon>
        <taxon>Eutheria</taxon>
        <taxon>Laurasiatheria</taxon>
        <taxon>Artiodactyla</taxon>
        <taxon>Ruminantia</taxon>
        <taxon>Pecora</taxon>
        <taxon>Cervidae</taxon>
        <taxon>Odocoileinae</taxon>
        <taxon>Odocoileus</taxon>
    </lineage>
</organism>
<dbReference type="RefSeq" id="XP_020762672.2">
    <property type="nucleotide sequence ID" value="XM_020907013.2"/>
</dbReference>
<feature type="region of interest" description="Disordered" evidence="11">
    <location>
        <begin position="92"/>
        <end position="112"/>
    </location>
</feature>
<comment type="subcellular location">
    <subcellularLocation>
        <location evidence="1">Cytoplasm</location>
        <location evidence="1">Cytoskeleton</location>
    </subcellularLocation>
</comment>
<dbReference type="GO" id="GO:0005874">
    <property type="term" value="C:microtubule"/>
    <property type="evidence" value="ECO:0007669"/>
    <property type="project" value="UniProtKB-KW"/>
</dbReference>
<keyword evidence="6 10" id="KW-0175">Coiled coil</keyword>
<gene>
    <name evidence="15 16" type="primary">KIF14</name>
</gene>
<feature type="region of interest" description="Disordered" evidence="11">
    <location>
        <begin position="1"/>
        <end position="41"/>
    </location>
</feature>
<dbReference type="KEGG" id="ovr:110146268"/>
<keyword evidence="2" id="KW-0963">Cytoplasm</keyword>
<reference evidence="14" key="1">
    <citation type="journal article" date="2022" name="J. Hered.">
        <title>A De Novo Chromosome-Level Genome Assembly of the White-Tailed Deer, Odocoileus Virginianus.</title>
        <authorList>
            <person name="London E.W."/>
            <person name="Roca A.L."/>
            <person name="Novakofski J.E."/>
            <person name="Mateus-Pinilla N.E."/>
        </authorList>
    </citation>
    <scope>NUCLEOTIDE SEQUENCE [LARGE SCALE GENOMIC DNA]</scope>
</reference>
<dbReference type="GO" id="GO:0005634">
    <property type="term" value="C:nucleus"/>
    <property type="evidence" value="ECO:0007669"/>
    <property type="project" value="UniProtKB-SubCell"/>
</dbReference>
<dbReference type="RefSeq" id="XP_070329918.1">
    <property type="nucleotide sequence ID" value="XM_070473817.1"/>
</dbReference>
<dbReference type="InterPro" id="IPR000253">
    <property type="entry name" value="FHA_dom"/>
</dbReference>
<evidence type="ECO:0000256" key="7">
    <source>
        <dbReference type="ARBA" id="ARBA00023175"/>
    </source>
</evidence>
<dbReference type="Pfam" id="PF00225">
    <property type="entry name" value="Kinesin"/>
    <property type="match status" value="1"/>
</dbReference>
<feature type="compositionally biased region" description="Polar residues" evidence="11">
    <location>
        <begin position="1"/>
        <end position="11"/>
    </location>
</feature>
<feature type="binding site" evidence="9">
    <location>
        <begin position="438"/>
        <end position="445"/>
    </location>
    <ligand>
        <name>ATP</name>
        <dbReference type="ChEBI" id="CHEBI:30616"/>
    </ligand>
</feature>
<feature type="domain" description="Kinesin motor" evidence="13">
    <location>
        <begin position="349"/>
        <end position="692"/>
    </location>
</feature>
<dbReference type="SUPFAM" id="SSF52540">
    <property type="entry name" value="P-loop containing nucleoside triphosphate hydrolases"/>
    <property type="match status" value="1"/>
</dbReference>
<dbReference type="Pfam" id="PF00498">
    <property type="entry name" value="FHA"/>
    <property type="match status" value="1"/>
</dbReference>
<dbReference type="Pfam" id="PF16183">
    <property type="entry name" value="Kinesin_assoc"/>
    <property type="match status" value="1"/>
</dbReference>
<feature type="domain" description="FHA" evidence="12">
    <location>
        <begin position="816"/>
        <end position="867"/>
    </location>
</feature>
<feature type="compositionally biased region" description="Polar residues" evidence="11">
    <location>
        <begin position="134"/>
        <end position="148"/>
    </location>
</feature>
<dbReference type="Gene3D" id="3.40.850.10">
    <property type="entry name" value="Kinesin motor domain"/>
    <property type="match status" value="1"/>
</dbReference>
<evidence type="ECO:0000256" key="8">
    <source>
        <dbReference type="ARBA" id="ARBA00023212"/>
    </source>
</evidence>
<feature type="compositionally biased region" description="Low complexity" evidence="11">
    <location>
        <begin position="18"/>
        <end position="27"/>
    </location>
</feature>
<dbReference type="InterPro" id="IPR032405">
    <property type="entry name" value="Kinesin_assoc"/>
</dbReference>
<evidence type="ECO:0000256" key="1">
    <source>
        <dbReference type="ARBA" id="ARBA00004245"/>
    </source>
</evidence>
<keyword evidence="5 9" id="KW-0067">ATP-binding</keyword>
<dbReference type="GeneID" id="110146268"/>